<organism evidence="1 2">
    <name type="scientific">Trichinella britovi</name>
    <name type="common">Parasitic roundworm</name>
    <dbReference type="NCBI Taxonomy" id="45882"/>
    <lineage>
        <taxon>Eukaryota</taxon>
        <taxon>Metazoa</taxon>
        <taxon>Ecdysozoa</taxon>
        <taxon>Nematoda</taxon>
        <taxon>Enoplea</taxon>
        <taxon>Dorylaimia</taxon>
        <taxon>Trichinellida</taxon>
        <taxon>Trichinellidae</taxon>
        <taxon>Trichinella</taxon>
    </lineage>
</organism>
<evidence type="ECO:0000313" key="1">
    <source>
        <dbReference type="EMBL" id="KRY47916.1"/>
    </source>
</evidence>
<proteinExistence type="predicted"/>
<dbReference type="Proteomes" id="UP000054653">
    <property type="component" value="Unassembled WGS sequence"/>
</dbReference>
<protein>
    <submittedName>
        <fullName evidence="1">Uncharacterized protein</fullName>
    </submittedName>
</protein>
<evidence type="ECO:0000313" key="2">
    <source>
        <dbReference type="Proteomes" id="UP000054653"/>
    </source>
</evidence>
<comment type="caution">
    <text evidence="1">The sequence shown here is derived from an EMBL/GenBank/DDBJ whole genome shotgun (WGS) entry which is preliminary data.</text>
</comment>
<gene>
    <name evidence="1" type="ORF">T03_4969</name>
</gene>
<sequence length="82" mass="8791">MLGAEMEVRVEEGGEGVLSISVLLGRKSSDVSLCGSVNLTDDSLFGCITASKLPVKCIHDSFHINSVISTPMKKEIKPQKDN</sequence>
<keyword evidence="2" id="KW-1185">Reference proteome</keyword>
<accession>A0A0V1CG09</accession>
<reference evidence="1 2" key="1">
    <citation type="submission" date="2015-01" db="EMBL/GenBank/DDBJ databases">
        <title>Evolution of Trichinella species and genotypes.</title>
        <authorList>
            <person name="Korhonen P.K."/>
            <person name="Edoardo P."/>
            <person name="Giuseppe L.R."/>
            <person name="Gasser R.B."/>
        </authorList>
    </citation>
    <scope>NUCLEOTIDE SEQUENCE [LARGE SCALE GENOMIC DNA]</scope>
    <source>
        <strain evidence="1">ISS120</strain>
    </source>
</reference>
<dbReference type="EMBL" id="JYDI01000225">
    <property type="protein sequence ID" value="KRY47916.1"/>
    <property type="molecule type" value="Genomic_DNA"/>
</dbReference>
<name>A0A0V1CG09_TRIBR</name>
<dbReference type="AlphaFoldDB" id="A0A0V1CG09"/>